<protein>
    <submittedName>
        <fullName evidence="2">DUF3849 domain-containing protein</fullName>
    </submittedName>
</protein>
<feature type="domain" description="DUF3849" evidence="1">
    <location>
        <begin position="7"/>
        <end position="128"/>
    </location>
</feature>
<proteinExistence type="predicted"/>
<dbReference type="EMBL" id="JACRTD010000003">
    <property type="protein sequence ID" value="MBC8584874.1"/>
    <property type="molecule type" value="Genomic_DNA"/>
</dbReference>
<dbReference type="AlphaFoldDB" id="A0A926ER70"/>
<evidence type="ECO:0000259" key="1">
    <source>
        <dbReference type="Pfam" id="PF12960"/>
    </source>
</evidence>
<comment type="caution">
    <text evidence="2">The sequence shown here is derived from an EMBL/GenBank/DDBJ whole genome shotgun (WGS) entry which is preliminary data.</text>
</comment>
<evidence type="ECO:0000313" key="2">
    <source>
        <dbReference type="EMBL" id="MBC8584874.1"/>
    </source>
</evidence>
<dbReference type="RefSeq" id="WP_262394671.1">
    <property type="nucleotide sequence ID" value="NZ_JACRTD010000003.1"/>
</dbReference>
<evidence type="ECO:0000313" key="3">
    <source>
        <dbReference type="Proteomes" id="UP000623678"/>
    </source>
</evidence>
<accession>A0A926ER70</accession>
<dbReference type="InterPro" id="IPR024383">
    <property type="entry name" value="DUF3849"/>
</dbReference>
<dbReference type="Proteomes" id="UP000623678">
    <property type="component" value="Unassembled WGS sequence"/>
</dbReference>
<reference evidence="2" key="1">
    <citation type="submission" date="2020-08" db="EMBL/GenBank/DDBJ databases">
        <title>Genome public.</title>
        <authorList>
            <person name="Liu C."/>
            <person name="Sun Q."/>
        </authorList>
    </citation>
    <scope>NUCLEOTIDE SEQUENCE</scope>
    <source>
        <strain evidence="2">NSJ-64</strain>
    </source>
</reference>
<sequence length="241" mass="27800">MEKEIYLYPYSAAEARTRNELALWRVSYQANEECARDIEEHIRTHFDGAHLNDSMLQPLLDKWGYKRINFVLANTLQELSYDGRFSRKNQEWAKATFIPQDGTHNISLMVKSHPAVLDGFVNMVREAYKNLGLFGPQHCEPNSFENLDYEGRVLVLSPDTLKESCWSPENQLWLAHDGFGCSPHAIGRSIRSTCLGDGEQTRWNRTDFIGVLREEFLPDWAKEKLAELQAEQPDMGVMKMT</sequence>
<dbReference type="Pfam" id="PF12960">
    <property type="entry name" value="DUF3849"/>
    <property type="match status" value="1"/>
</dbReference>
<keyword evidence="3" id="KW-1185">Reference proteome</keyword>
<organism evidence="2 3">
    <name type="scientific">Youxingia wuxianensis</name>
    <dbReference type="NCBI Taxonomy" id="2763678"/>
    <lineage>
        <taxon>Bacteria</taxon>
        <taxon>Bacillati</taxon>
        <taxon>Bacillota</taxon>
        <taxon>Clostridia</taxon>
        <taxon>Eubacteriales</taxon>
        <taxon>Oscillospiraceae</taxon>
        <taxon>Youxingia</taxon>
    </lineage>
</organism>
<gene>
    <name evidence="2" type="ORF">H8705_04685</name>
</gene>
<name>A0A926ER70_9FIRM</name>